<dbReference type="GO" id="GO:0006665">
    <property type="term" value="P:sphingolipid metabolic process"/>
    <property type="evidence" value="ECO:0007669"/>
    <property type="project" value="InterPro"/>
</dbReference>
<evidence type="ECO:0000256" key="4">
    <source>
        <dbReference type="ARBA" id="ARBA00022713"/>
    </source>
</evidence>
<keyword evidence="7" id="KW-1015">Disulfide bond</keyword>
<dbReference type="InterPro" id="IPR008139">
    <property type="entry name" value="SaposinB_dom"/>
</dbReference>
<evidence type="ECO:0000256" key="8">
    <source>
        <dbReference type="ARBA" id="ARBA00023180"/>
    </source>
</evidence>
<evidence type="ECO:0000256" key="3">
    <source>
        <dbReference type="ARBA" id="ARBA00022525"/>
    </source>
</evidence>
<evidence type="ECO:0000256" key="7">
    <source>
        <dbReference type="ARBA" id="ARBA00023157"/>
    </source>
</evidence>
<comment type="function">
    <text evidence="9">Pulmonary surfactant-associated proteins promote alveolar stability by lowering the surface tension at the air-liquid interface in the peripheral air spaces. SP-B increases the collapse pressure of palmitic acid to nearly 70 millinewtons per meter.</text>
</comment>
<dbReference type="Pfam" id="PF03489">
    <property type="entry name" value="SapB_2"/>
    <property type="match status" value="3"/>
</dbReference>
<dbReference type="SMART" id="SM00741">
    <property type="entry name" value="SapB"/>
    <property type="match status" value="4"/>
</dbReference>
<evidence type="ECO:0000313" key="14">
    <source>
        <dbReference type="Proteomes" id="UP000593567"/>
    </source>
</evidence>
<name>A0A7J7JBF7_BUGNE</name>
<dbReference type="InterPro" id="IPR051428">
    <property type="entry name" value="Sphingo_Act-Surfact_Prot"/>
</dbReference>
<keyword evidence="2" id="KW-0767">Surface film</keyword>
<evidence type="ECO:0000256" key="5">
    <source>
        <dbReference type="ARBA" id="ARBA00022729"/>
    </source>
</evidence>
<keyword evidence="5" id="KW-0732">Signal</keyword>
<dbReference type="GO" id="GO:0007585">
    <property type="term" value="P:respiratory gaseous exchange by respiratory system"/>
    <property type="evidence" value="ECO:0007669"/>
    <property type="project" value="UniProtKB-KW"/>
</dbReference>
<sequence length="438" mass="48668">MVFKDPKTLCTDLHLCSTNTLVAMELEPSLEKMPEGSGTNDLCDDCKTAVADAKKMIEDKDTQAELKADMVELCEKFGGQYTMECKLLVDTMFDKMIAAIDAQLTDQLCEDMKLCTSLKLKLNPVRFVKAVFTKMVKSNAQKKRVSKVAAGVKADACTMCEEAVNYLKLFVNNNSTEQEVQDMLENEVCSQLGELSSMVSLYHLLITLKSFCKVAVEQYFPQLWSEFIEKLDPKTLCTDLGLCKSVTDKVKVRASVECVVCEFIMEKLEGLLDDNATEAEIVAAVEKVCSILPSSVEQECDDLIEEYGTAIIHLLVDDLPPSTICSFIGLCSSGDSQYMKAIPKLGDEACTMCKLAMSYVKSFITKDSTEQDIMNALDKVCNFLSGDMAQECNTMVKEYAPMLVKMLADEIDSQKICEAIMLCPTQADGFVHLYKRLI</sequence>
<dbReference type="EMBL" id="VXIV02002719">
    <property type="protein sequence ID" value="KAF6023405.1"/>
    <property type="molecule type" value="Genomic_DNA"/>
</dbReference>
<dbReference type="InterPro" id="IPR008373">
    <property type="entry name" value="Saposin"/>
</dbReference>
<protein>
    <recommendedName>
        <fullName evidence="10">Pulmonary surfactant-associated protein B</fullName>
    </recommendedName>
    <alternativeName>
        <fullName evidence="11">Pulmonary surfactant-associated proteolipid SPL(Phe)</fullName>
    </alternativeName>
</protein>
<gene>
    <name evidence="13" type="ORF">EB796_018286</name>
</gene>
<evidence type="ECO:0000256" key="6">
    <source>
        <dbReference type="ARBA" id="ARBA00022737"/>
    </source>
</evidence>
<evidence type="ECO:0000256" key="10">
    <source>
        <dbReference type="ARBA" id="ARBA00041094"/>
    </source>
</evidence>
<keyword evidence="6" id="KW-0677">Repeat</keyword>
<evidence type="ECO:0000256" key="11">
    <source>
        <dbReference type="ARBA" id="ARBA00041785"/>
    </source>
</evidence>
<proteinExistence type="predicted"/>
<dbReference type="FunFam" id="1.10.225.10:FF:000002">
    <property type="entry name" value="prosaposin isoform X2"/>
    <property type="match status" value="1"/>
</dbReference>
<dbReference type="PROSITE" id="PS50015">
    <property type="entry name" value="SAP_B"/>
    <property type="match status" value="4"/>
</dbReference>
<dbReference type="InterPro" id="IPR011001">
    <property type="entry name" value="Saposin-like"/>
</dbReference>
<keyword evidence="3" id="KW-0964">Secreted</keyword>
<dbReference type="AlphaFoldDB" id="A0A7J7JBF7"/>
<dbReference type="PANTHER" id="PTHR11480:SF3">
    <property type="entry name" value="BCDNA.GH08312"/>
    <property type="match status" value="1"/>
</dbReference>
<keyword evidence="8" id="KW-0325">Glycoprotein</keyword>
<feature type="domain" description="Saposin B-type" evidence="12">
    <location>
        <begin position="39"/>
        <end position="119"/>
    </location>
</feature>
<accession>A0A7J7JBF7</accession>
<dbReference type="OrthoDB" id="69496at2759"/>
<dbReference type="FunFam" id="1.10.225.10:FF:000008">
    <property type="entry name" value="Pulmonary surfactant-associated protein B"/>
    <property type="match status" value="1"/>
</dbReference>
<feature type="domain" description="Saposin B-type" evidence="12">
    <location>
        <begin position="254"/>
        <end position="335"/>
    </location>
</feature>
<dbReference type="PANTHER" id="PTHR11480">
    <property type="entry name" value="SAPOSIN-RELATED"/>
    <property type="match status" value="1"/>
</dbReference>
<evidence type="ECO:0000259" key="12">
    <source>
        <dbReference type="PROSITE" id="PS50015"/>
    </source>
</evidence>
<evidence type="ECO:0000256" key="2">
    <source>
        <dbReference type="ARBA" id="ARBA00022439"/>
    </source>
</evidence>
<evidence type="ECO:0000256" key="9">
    <source>
        <dbReference type="ARBA" id="ARBA00037221"/>
    </source>
</evidence>
<comment type="subcellular location">
    <subcellularLocation>
        <location evidence="1">Secreted</location>
        <location evidence="1">Extracellular space</location>
        <location evidence="1">Surface film</location>
    </subcellularLocation>
</comment>
<keyword evidence="14" id="KW-1185">Reference proteome</keyword>
<dbReference type="GO" id="GO:0005576">
    <property type="term" value="C:extracellular region"/>
    <property type="evidence" value="ECO:0007669"/>
    <property type="project" value="UniProtKB-SubCell"/>
</dbReference>
<keyword evidence="4" id="KW-0305">Gaseous exchange</keyword>
<dbReference type="SUPFAM" id="SSF47862">
    <property type="entry name" value="Saposin"/>
    <property type="match status" value="4"/>
</dbReference>
<dbReference type="Proteomes" id="UP000593567">
    <property type="component" value="Unassembled WGS sequence"/>
</dbReference>
<feature type="domain" description="Saposin B-type" evidence="12">
    <location>
        <begin position="346"/>
        <end position="427"/>
    </location>
</feature>
<feature type="domain" description="Saposin B-type" evidence="12">
    <location>
        <begin position="153"/>
        <end position="247"/>
    </location>
</feature>
<dbReference type="Pfam" id="PF05184">
    <property type="entry name" value="SapB_1"/>
    <property type="match status" value="4"/>
</dbReference>
<dbReference type="PRINTS" id="PR01797">
    <property type="entry name" value="SAPOSIN"/>
</dbReference>
<dbReference type="GO" id="GO:0005764">
    <property type="term" value="C:lysosome"/>
    <property type="evidence" value="ECO:0007669"/>
    <property type="project" value="InterPro"/>
</dbReference>
<dbReference type="InterPro" id="IPR008138">
    <property type="entry name" value="SapB_2"/>
</dbReference>
<reference evidence="13" key="1">
    <citation type="submission" date="2020-06" db="EMBL/GenBank/DDBJ databases">
        <title>Draft genome of Bugula neritina, a colonial animal packing powerful symbionts and potential medicines.</title>
        <authorList>
            <person name="Rayko M."/>
        </authorList>
    </citation>
    <scope>NUCLEOTIDE SEQUENCE [LARGE SCALE GENOMIC DNA]</scope>
    <source>
        <strain evidence="13">Kwan_BN1</strain>
    </source>
</reference>
<dbReference type="GO" id="GO:0016020">
    <property type="term" value="C:membrane"/>
    <property type="evidence" value="ECO:0007669"/>
    <property type="project" value="GOC"/>
</dbReference>
<comment type="caution">
    <text evidence="13">The sequence shown here is derived from an EMBL/GenBank/DDBJ whole genome shotgun (WGS) entry which is preliminary data.</text>
</comment>
<evidence type="ECO:0000313" key="13">
    <source>
        <dbReference type="EMBL" id="KAF6023405.1"/>
    </source>
</evidence>
<organism evidence="13 14">
    <name type="scientific">Bugula neritina</name>
    <name type="common">Brown bryozoan</name>
    <name type="synonym">Sertularia neritina</name>
    <dbReference type="NCBI Taxonomy" id="10212"/>
    <lineage>
        <taxon>Eukaryota</taxon>
        <taxon>Metazoa</taxon>
        <taxon>Spiralia</taxon>
        <taxon>Lophotrochozoa</taxon>
        <taxon>Bryozoa</taxon>
        <taxon>Gymnolaemata</taxon>
        <taxon>Cheilostomatida</taxon>
        <taxon>Flustrina</taxon>
        <taxon>Buguloidea</taxon>
        <taxon>Bugulidae</taxon>
        <taxon>Bugula</taxon>
    </lineage>
</organism>
<evidence type="ECO:0000256" key="1">
    <source>
        <dbReference type="ARBA" id="ARBA00004364"/>
    </source>
</evidence>
<dbReference type="InterPro" id="IPR007856">
    <property type="entry name" value="SapB_1"/>
</dbReference>
<dbReference type="Gene3D" id="1.10.225.10">
    <property type="entry name" value="Saposin-like"/>
    <property type="match status" value="4"/>
</dbReference>